<organism evidence="2">
    <name type="scientific">Ananas comosus var. bracteatus</name>
    <name type="common">red pineapple</name>
    <dbReference type="NCBI Taxonomy" id="296719"/>
    <lineage>
        <taxon>Eukaryota</taxon>
        <taxon>Viridiplantae</taxon>
        <taxon>Streptophyta</taxon>
        <taxon>Embryophyta</taxon>
        <taxon>Tracheophyta</taxon>
        <taxon>Spermatophyta</taxon>
        <taxon>Magnoliopsida</taxon>
        <taxon>Liliopsida</taxon>
        <taxon>Poales</taxon>
        <taxon>Bromeliaceae</taxon>
        <taxon>Bromelioideae</taxon>
        <taxon>Ananas</taxon>
    </lineage>
</organism>
<feature type="compositionally biased region" description="Polar residues" evidence="1">
    <location>
        <begin position="57"/>
        <end position="77"/>
    </location>
</feature>
<sequence length="121" mass="13703">MLSVVNGLRCHPFVFNDGASKSTISIVIYDLYHLKYDNALYNPKLTRDCEHTHPACRSNTSYHHAGSSVESVSNQDKPTTRQKHKARLPELHSWALPNRVCKRISAELNQALTGYNPSRKV</sequence>
<protein>
    <submittedName>
        <fullName evidence="2">Uncharacterized protein</fullName>
    </submittedName>
</protein>
<proteinExistence type="predicted"/>
<accession>A0A6V7NPW6</accession>
<evidence type="ECO:0000256" key="1">
    <source>
        <dbReference type="SAM" id="MobiDB-lite"/>
    </source>
</evidence>
<dbReference type="AlphaFoldDB" id="A0A6V7NPW6"/>
<evidence type="ECO:0000313" key="2">
    <source>
        <dbReference type="EMBL" id="CAD1820316.1"/>
    </source>
</evidence>
<gene>
    <name evidence="2" type="ORF">CB5_LOCUS3527</name>
</gene>
<feature type="region of interest" description="Disordered" evidence="1">
    <location>
        <begin position="57"/>
        <end position="86"/>
    </location>
</feature>
<reference evidence="2" key="1">
    <citation type="submission" date="2020-07" db="EMBL/GenBank/DDBJ databases">
        <authorList>
            <person name="Lin J."/>
        </authorList>
    </citation>
    <scope>NUCLEOTIDE SEQUENCE</scope>
</reference>
<name>A0A6V7NPW6_ANACO</name>
<dbReference type="EMBL" id="LR862140">
    <property type="protein sequence ID" value="CAD1820316.1"/>
    <property type="molecule type" value="Genomic_DNA"/>
</dbReference>